<dbReference type="PROSITE" id="PS00028">
    <property type="entry name" value="ZINC_FINGER_C2H2_1"/>
    <property type="match status" value="1"/>
</dbReference>
<keyword evidence="1" id="KW-0479">Metal-binding</keyword>
<evidence type="ECO:0000256" key="2">
    <source>
        <dbReference type="SAM" id="MobiDB-lite"/>
    </source>
</evidence>
<feature type="compositionally biased region" description="Low complexity" evidence="2">
    <location>
        <begin position="63"/>
        <end position="84"/>
    </location>
</feature>
<keyword evidence="1" id="KW-0862">Zinc</keyword>
<keyword evidence="5" id="KW-1185">Reference proteome</keyword>
<proteinExistence type="predicted"/>
<dbReference type="EMBL" id="JACAZI010000003">
    <property type="protein sequence ID" value="KAF7364740.1"/>
    <property type="molecule type" value="Genomic_DNA"/>
</dbReference>
<dbReference type="Proteomes" id="UP000620124">
    <property type="component" value="Unassembled WGS sequence"/>
</dbReference>
<reference evidence="4" key="1">
    <citation type="submission" date="2020-05" db="EMBL/GenBank/DDBJ databases">
        <title>Mycena genomes resolve the evolution of fungal bioluminescence.</title>
        <authorList>
            <person name="Tsai I.J."/>
        </authorList>
    </citation>
    <scope>NUCLEOTIDE SEQUENCE</scope>
    <source>
        <strain evidence="4">CCC161011</strain>
    </source>
</reference>
<protein>
    <recommendedName>
        <fullName evidence="3">C2H2-type domain-containing protein</fullName>
    </recommendedName>
</protein>
<feature type="domain" description="C2H2-type" evidence="3">
    <location>
        <begin position="269"/>
        <end position="296"/>
    </location>
</feature>
<feature type="region of interest" description="Disordered" evidence="2">
    <location>
        <begin position="22"/>
        <end position="84"/>
    </location>
</feature>
<keyword evidence="1" id="KW-0863">Zinc-finger</keyword>
<dbReference type="AlphaFoldDB" id="A0A8H6YP85"/>
<feature type="compositionally biased region" description="Polar residues" evidence="2">
    <location>
        <begin position="33"/>
        <end position="49"/>
    </location>
</feature>
<comment type="caution">
    <text evidence="4">The sequence shown here is derived from an EMBL/GenBank/DDBJ whole genome shotgun (WGS) entry which is preliminary data.</text>
</comment>
<name>A0A8H6YP85_9AGAR</name>
<organism evidence="4 5">
    <name type="scientific">Mycena venus</name>
    <dbReference type="NCBI Taxonomy" id="2733690"/>
    <lineage>
        <taxon>Eukaryota</taxon>
        <taxon>Fungi</taxon>
        <taxon>Dikarya</taxon>
        <taxon>Basidiomycota</taxon>
        <taxon>Agaricomycotina</taxon>
        <taxon>Agaricomycetes</taxon>
        <taxon>Agaricomycetidae</taxon>
        <taxon>Agaricales</taxon>
        <taxon>Marasmiineae</taxon>
        <taxon>Mycenaceae</taxon>
        <taxon>Mycena</taxon>
    </lineage>
</organism>
<accession>A0A8H6YP85</accession>
<feature type="compositionally biased region" description="Basic and acidic residues" evidence="2">
    <location>
        <begin position="295"/>
        <end position="309"/>
    </location>
</feature>
<dbReference type="PROSITE" id="PS50157">
    <property type="entry name" value="ZINC_FINGER_C2H2_2"/>
    <property type="match status" value="1"/>
</dbReference>
<evidence type="ECO:0000313" key="5">
    <source>
        <dbReference type="Proteomes" id="UP000620124"/>
    </source>
</evidence>
<evidence type="ECO:0000259" key="3">
    <source>
        <dbReference type="PROSITE" id="PS50157"/>
    </source>
</evidence>
<sequence>MSEATSELEILQLLSGGSWSQYSKPASHHIQHETNPSQSKGHTFTTSGFSELAGWNGPPVQAGTTSEGSSPPTFGSPPSSNSLSRESYMTIAPCYDSSTLPSQDPQHSIPGDDITAISQSFLSSEYCVNEESFELFNPYDFLPVAQVDPPLMPTLNMMDGLLEDAGRQQQNVFDRPSMASVGEILEPEESQNATLSSQHLYGLVPTAAPHASTSYETDVQIQFRASSSSDPIFNKREWDHFSVPIPSLHNSSALVTSSDTSRRRKPVSRECAICHDTFSRPCALRKHMKIHEETQPTAVLEHDSHDSSKTARAPSNKPPKNFRIVPNPPYPPGSQPRKTRKKEVPDKDGFLQPFTGPGSPTNKELKAIIWASEPVGVGAENPQYGVPPPYISFPSTNRPL</sequence>
<dbReference type="InterPro" id="IPR013087">
    <property type="entry name" value="Znf_C2H2_type"/>
</dbReference>
<dbReference type="GO" id="GO:0008270">
    <property type="term" value="F:zinc ion binding"/>
    <property type="evidence" value="ECO:0007669"/>
    <property type="project" value="UniProtKB-KW"/>
</dbReference>
<feature type="region of interest" description="Disordered" evidence="2">
    <location>
        <begin position="295"/>
        <end position="362"/>
    </location>
</feature>
<evidence type="ECO:0000313" key="4">
    <source>
        <dbReference type="EMBL" id="KAF7364740.1"/>
    </source>
</evidence>
<gene>
    <name evidence="4" type="ORF">MVEN_00343800</name>
</gene>
<evidence type="ECO:0000256" key="1">
    <source>
        <dbReference type="PROSITE-ProRule" id="PRU00042"/>
    </source>
</evidence>